<evidence type="ECO:0000313" key="1">
    <source>
        <dbReference type="EMBL" id="KAF5546744.1"/>
    </source>
</evidence>
<comment type="caution">
    <text evidence="1">The sequence shown here is derived from an EMBL/GenBank/DDBJ whole genome shotgun (WGS) entry which is preliminary data.</text>
</comment>
<gene>
    <name evidence="1" type="ORF">FNAPI_8762</name>
</gene>
<organism evidence="1 2">
    <name type="scientific">Fusarium napiforme</name>
    <dbReference type="NCBI Taxonomy" id="42672"/>
    <lineage>
        <taxon>Eukaryota</taxon>
        <taxon>Fungi</taxon>
        <taxon>Dikarya</taxon>
        <taxon>Ascomycota</taxon>
        <taxon>Pezizomycotina</taxon>
        <taxon>Sordariomycetes</taxon>
        <taxon>Hypocreomycetidae</taxon>
        <taxon>Hypocreales</taxon>
        <taxon>Nectriaceae</taxon>
        <taxon>Fusarium</taxon>
        <taxon>Fusarium fujikuroi species complex</taxon>
    </lineage>
</organism>
<reference evidence="1 2" key="1">
    <citation type="submission" date="2020-05" db="EMBL/GenBank/DDBJ databases">
        <title>Identification and distribution of gene clusters putatively required for synthesis of sphingolipid metabolism inhibitors in phylogenetically diverse species of the filamentous fungus Fusarium.</title>
        <authorList>
            <person name="Kim H.-S."/>
            <person name="Busman M."/>
            <person name="Brown D.W."/>
            <person name="Divon H."/>
            <person name="Uhlig S."/>
            <person name="Proctor R.H."/>
        </authorList>
    </citation>
    <scope>NUCLEOTIDE SEQUENCE [LARGE SCALE GENOMIC DNA]</scope>
    <source>
        <strain evidence="1 2">NRRL 25196</strain>
    </source>
</reference>
<evidence type="ECO:0000313" key="2">
    <source>
        <dbReference type="Proteomes" id="UP000574317"/>
    </source>
</evidence>
<keyword evidence="2" id="KW-1185">Reference proteome</keyword>
<dbReference type="EMBL" id="JAAOAO010000342">
    <property type="protein sequence ID" value="KAF5546744.1"/>
    <property type="molecule type" value="Genomic_DNA"/>
</dbReference>
<proteinExistence type="predicted"/>
<name>A0A8H5MZF4_9HYPO</name>
<accession>A0A8H5MZF4</accession>
<sequence>MDKTYKNNNIEIEKPPTGPGPIRYSNAVLEAIAKWICLKQDIITFAQTTSGGWEGWAQVELAYELTRVLGYQYNEGSTIWLKRESHTYTNAAQRIDMEIVAPGSQGSVLFELKCERGPPLKSDPKNTGHYIPDTAPSKSSAAVFAEDMEDDRKKIKTQLKANSPYSAVFAIGIAVTEKAAQEMEKNSEFTQYESNYAIHPITIWYWQLQRETMQKTGFFGPKK</sequence>
<dbReference type="AlphaFoldDB" id="A0A8H5MZF4"/>
<protein>
    <submittedName>
        <fullName evidence="1">Uncharacterized protein</fullName>
    </submittedName>
</protein>
<dbReference type="Proteomes" id="UP000574317">
    <property type="component" value="Unassembled WGS sequence"/>
</dbReference>